<proteinExistence type="predicted"/>
<evidence type="ECO:0000313" key="2">
    <source>
        <dbReference type="Proteomes" id="UP000203896"/>
    </source>
</evidence>
<dbReference type="EMBL" id="HE978309">
    <property type="protein sequence ID" value="CEO90876.1"/>
    <property type="molecule type" value="Genomic_DNA"/>
</dbReference>
<accession>A0A0B7MS92</accession>
<dbReference type="RefSeq" id="YP_009118956.1">
    <property type="nucleotide sequence ID" value="NC_025425.1"/>
</dbReference>
<dbReference type="GeneID" id="23301301"/>
<sequence>MTVTVITKYDDENVICGDVVVVHGRSMKVTGNCKDGAIICGELVRTVNPITDEQKRVIIRKLKDSGYCNVVVIQEKIEVGQLYTNQKTIPVSMMKGG</sequence>
<organism evidence="1 2">
    <name type="scientific">Enterobacteria phage GEC-3S</name>
    <dbReference type="NCBI Taxonomy" id="1222338"/>
    <lineage>
        <taxon>Viruses</taxon>
        <taxon>Duplodnaviria</taxon>
        <taxon>Heunggongvirae</taxon>
        <taxon>Uroviricota</taxon>
        <taxon>Caudoviricetes</taxon>
        <taxon>Pantevenvirales</taxon>
        <taxon>Straboviridae</taxon>
        <taxon>Krischvirus</taxon>
        <taxon>Krischvirus gec3s</taxon>
    </lineage>
</organism>
<evidence type="ECO:0000313" key="1">
    <source>
        <dbReference type="EMBL" id="CEO90876.1"/>
    </source>
</evidence>
<dbReference type="Proteomes" id="UP000203896">
    <property type="component" value="Segment"/>
</dbReference>
<protein>
    <submittedName>
        <fullName evidence="1">Uncharacterized protein</fullName>
    </submittedName>
</protein>
<reference evidence="1 2" key="1">
    <citation type="submission" date="2012-08" db="EMBL/GenBank/DDBJ databases">
        <title>Selection and characterization of a candidate therapeutic bacteriophage that lyses the German Escherichia coli O104:H4 outbreak strain.</title>
        <authorList>
            <person name="Merabishvilli M."/>
            <person name="De Vos D."/>
            <person name="Verbeken G."/>
            <person name="Kropinski A."/>
            <person name="Vandenheuvel D."/>
            <person name="Lavigne R."/>
            <person name="Wattiau P."/>
            <person name="Mast J."/>
            <person name="Ragimbeau C."/>
            <person name="Mossong J."/>
            <person name="Scheres J."/>
            <person name="Chanishvili N."/>
            <person name="Vaneechoutte M."/>
            <person name="Pirnay J.P."/>
        </authorList>
    </citation>
    <scope>NUCLEOTIDE SEQUENCE [LARGE SCALE GENOMIC DNA]</scope>
</reference>
<keyword evidence="2" id="KW-1185">Reference proteome</keyword>
<gene>
    <name evidence="1" type="ORF">BN201_0273</name>
</gene>
<dbReference type="KEGG" id="vg:23301301"/>
<name>A0A0B7MS92_9CAUD</name>